<evidence type="ECO:0000313" key="2">
    <source>
        <dbReference type="Proteomes" id="UP000434101"/>
    </source>
</evidence>
<dbReference type="RefSeq" id="WP_160066140.1">
    <property type="nucleotide sequence ID" value="NZ_WUYX01000045.1"/>
</dbReference>
<sequence length="102" mass="11241">MSDPEIDPVGQRVFFEHVETGETITKLEQATGVSLPAVGDEITLSDVEFGETDTLATTLQEADRTYLVRDIDRQFSRATHTAPDPPTVYQFSIVTVSVEPVD</sequence>
<gene>
    <name evidence="1" type="ORF">GS429_14845</name>
</gene>
<protein>
    <submittedName>
        <fullName evidence="1">Uncharacterized protein</fullName>
    </submittedName>
</protein>
<evidence type="ECO:0000313" key="1">
    <source>
        <dbReference type="EMBL" id="MXV63320.1"/>
    </source>
</evidence>
<keyword evidence="2" id="KW-1185">Reference proteome</keyword>
<comment type="caution">
    <text evidence="1">The sequence shown here is derived from an EMBL/GenBank/DDBJ whole genome shotgun (WGS) entry which is preliminary data.</text>
</comment>
<proteinExistence type="predicted"/>
<organism evidence="1 2">
    <name type="scientific">Natronorubrum halalkaliphilum</name>
    <dbReference type="NCBI Taxonomy" id="2691917"/>
    <lineage>
        <taxon>Archaea</taxon>
        <taxon>Methanobacteriati</taxon>
        <taxon>Methanobacteriota</taxon>
        <taxon>Stenosarchaea group</taxon>
        <taxon>Halobacteria</taxon>
        <taxon>Halobacteriales</taxon>
        <taxon>Natrialbaceae</taxon>
        <taxon>Natronorubrum</taxon>
    </lineage>
</organism>
<reference evidence="1 2" key="1">
    <citation type="submission" date="2020-01" db="EMBL/GenBank/DDBJ databases">
        <title>Natronorubrum sp. JWXQ-INN 674 isolated from Inner Mongolia Autonomous Region of China.</title>
        <authorList>
            <person name="Xue Q."/>
        </authorList>
    </citation>
    <scope>NUCLEOTIDE SEQUENCE [LARGE SCALE GENOMIC DNA]</scope>
    <source>
        <strain evidence="1 2">JWXQ-INN-674</strain>
    </source>
</reference>
<dbReference type="Proteomes" id="UP000434101">
    <property type="component" value="Unassembled WGS sequence"/>
</dbReference>
<name>A0A6B0VNV4_9EURY</name>
<dbReference type="EMBL" id="WUYX01000045">
    <property type="protein sequence ID" value="MXV63320.1"/>
    <property type="molecule type" value="Genomic_DNA"/>
</dbReference>
<dbReference type="AlphaFoldDB" id="A0A6B0VNV4"/>
<accession>A0A6B0VNV4</accession>
<dbReference type="OrthoDB" id="201809at2157"/>